<keyword evidence="1" id="KW-0812">Transmembrane</keyword>
<feature type="transmembrane region" description="Helical" evidence="1">
    <location>
        <begin position="45"/>
        <end position="64"/>
    </location>
</feature>
<gene>
    <name evidence="2" type="ORF">FC75_GL002218</name>
</gene>
<sequence>MSNWIGIIAWVLLAAYLGFIIWNIRSRHLKMVVKGQKPGPTWLVDLLEVVILAAATYGMAWVSWLRPIDYADSRVVSVRYAYQPLILQTGATRSYYVTVASGNGKQPVQHYTYWTAGAKNQTNSHDADISLGSDPLTMKASMYPWHHKQLVKLDTTTEKAYVATMTAHFKPTFLNALGMHVGHLAERFDLIRIPNDTLMKIEPKQAD</sequence>
<accession>A0A0R2FE71</accession>
<dbReference type="EMBL" id="AYZJ01000003">
    <property type="protein sequence ID" value="KRN25862.1"/>
    <property type="molecule type" value="Genomic_DNA"/>
</dbReference>
<dbReference type="PATRIC" id="fig|1423730.4.peg.2306"/>
<protein>
    <submittedName>
        <fullName evidence="2">Uncharacterized protein</fullName>
    </submittedName>
</protein>
<dbReference type="Proteomes" id="UP000050865">
    <property type="component" value="Unassembled WGS sequence"/>
</dbReference>
<dbReference type="RefSeq" id="WP_056988763.1">
    <property type="nucleotide sequence ID" value="NZ_AYZJ01000003.1"/>
</dbReference>
<keyword evidence="3" id="KW-1185">Reference proteome</keyword>
<keyword evidence="1" id="KW-1133">Transmembrane helix</keyword>
<dbReference type="InterPro" id="IPR049731">
    <property type="entry name" value="LVIS_2131-like"/>
</dbReference>
<proteinExistence type="predicted"/>
<evidence type="ECO:0000256" key="1">
    <source>
        <dbReference type="SAM" id="Phobius"/>
    </source>
</evidence>
<comment type="caution">
    <text evidence="2">The sequence shown here is derived from an EMBL/GenBank/DDBJ whole genome shotgun (WGS) entry which is preliminary data.</text>
</comment>
<dbReference type="STRING" id="1423730.FC75_GL002218"/>
<dbReference type="NCBIfam" id="NF040508">
    <property type="entry name" value="LVIS_2131_fam"/>
    <property type="match status" value="1"/>
</dbReference>
<evidence type="ECO:0000313" key="3">
    <source>
        <dbReference type="Proteomes" id="UP000050865"/>
    </source>
</evidence>
<evidence type="ECO:0000313" key="2">
    <source>
        <dbReference type="EMBL" id="KRN25862.1"/>
    </source>
</evidence>
<name>A0A0R2FE71_9LACO</name>
<dbReference type="AlphaFoldDB" id="A0A0R2FE71"/>
<reference evidence="2 3" key="1">
    <citation type="journal article" date="2015" name="Genome Announc.">
        <title>Expanding the biotechnology potential of lactobacilli through comparative genomics of 213 strains and associated genera.</title>
        <authorList>
            <person name="Sun Z."/>
            <person name="Harris H.M."/>
            <person name="McCann A."/>
            <person name="Guo C."/>
            <person name="Argimon S."/>
            <person name="Zhang W."/>
            <person name="Yang X."/>
            <person name="Jeffery I.B."/>
            <person name="Cooney J.C."/>
            <person name="Kagawa T.F."/>
            <person name="Liu W."/>
            <person name="Song Y."/>
            <person name="Salvetti E."/>
            <person name="Wrobel A."/>
            <person name="Rasinkangas P."/>
            <person name="Parkhill J."/>
            <person name="Rea M.C."/>
            <person name="O'Sullivan O."/>
            <person name="Ritari J."/>
            <person name="Douillard F.P."/>
            <person name="Paul Ross R."/>
            <person name="Yang R."/>
            <person name="Briner A.E."/>
            <person name="Felis G.E."/>
            <person name="de Vos W.M."/>
            <person name="Barrangou R."/>
            <person name="Klaenhammer T.R."/>
            <person name="Caufield P.W."/>
            <person name="Cui Y."/>
            <person name="Zhang H."/>
            <person name="O'Toole P.W."/>
        </authorList>
    </citation>
    <scope>NUCLEOTIDE SEQUENCE [LARGE SCALE GENOMIC DNA]</scope>
    <source>
        <strain evidence="2 3">DSM 22697</strain>
    </source>
</reference>
<organism evidence="2 3">
    <name type="scientific">Lacticaseibacillus camelliae DSM 22697 = JCM 13995</name>
    <dbReference type="NCBI Taxonomy" id="1423730"/>
    <lineage>
        <taxon>Bacteria</taxon>
        <taxon>Bacillati</taxon>
        <taxon>Bacillota</taxon>
        <taxon>Bacilli</taxon>
        <taxon>Lactobacillales</taxon>
        <taxon>Lactobacillaceae</taxon>
        <taxon>Lacticaseibacillus</taxon>
    </lineage>
</organism>
<keyword evidence="1" id="KW-0472">Membrane</keyword>
<feature type="transmembrane region" description="Helical" evidence="1">
    <location>
        <begin position="6"/>
        <end position="24"/>
    </location>
</feature>